<keyword evidence="1" id="KW-1133">Transmembrane helix</keyword>
<proteinExistence type="predicted"/>
<evidence type="ECO:0000256" key="1">
    <source>
        <dbReference type="SAM" id="Phobius"/>
    </source>
</evidence>
<protein>
    <submittedName>
        <fullName evidence="2">Uncharacterized protein</fullName>
    </submittedName>
</protein>
<dbReference type="EMBL" id="JANIID010000003">
    <property type="protein sequence ID" value="MCQ8769241.1"/>
    <property type="molecule type" value="Genomic_DNA"/>
</dbReference>
<evidence type="ECO:0000313" key="2">
    <source>
        <dbReference type="EMBL" id="MCQ8769241.1"/>
    </source>
</evidence>
<dbReference type="Proteomes" id="UP001142374">
    <property type="component" value="Unassembled WGS sequence"/>
</dbReference>
<feature type="transmembrane region" description="Helical" evidence="1">
    <location>
        <begin position="39"/>
        <end position="57"/>
    </location>
</feature>
<dbReference type="AlphaFoldDB" id="A0A9X2LDU1"/>
<accession>A0A9X2LDU1</accession>
<keyword evidence="3" id="KW-1185">Reference proteome</keyword>
<name>A0A9X2LDU1_9ACTN</name>
<dbReference type="RefSeq" id="WP_168095312.1">
    <property type="nucleotide sequence ID" value="NZ_JAATER010000391.1"/>
</dbReference>
<keyword evidence="1" id="KW-0472">Membrane</keyword>
<organism evidence="2 3">
    <name type="scientific">Streptomyces telluris</name>
    <dbReference type="NCBI Taxonomy" id="2720021"/>
    <lineage>
        <taxon>Bacteria</taxon>
        <taxon>Bacillati</taxon>
        <taxon>Actinomycetota</taxon>
        <taxon>Actinomycetes</taxon>
        <taxon>Kitasatosporales</taxon>
        <taxon>Streptomycetaceae</taxon>
        <taxon>Streptomyces</taxon>
    </lineage>
</organism>
<gene>
    <name evidence="2" type="ORF">NQU55_05525</name>
</gene>
<comment type="caution">
    <text evidence="2">The sequence shown here is derived from an EMBL/GenBank/DDBJ whole genome shotgun (WGS) entry which is preliminary data.</text>
</comment>
<evidence type="ECO:0000313" key="3">
    <source>
        <dbReference type="Proteomes" id="UP001142374"/>
    </source>
</evidence>
<sequence length="63" mass="6421">MKGTGTKTKVPGERIMWVCLAGCLAAALAAPLFGDDPKAVAIPGAAAVSIAVGIAWLRKKQTQ</sequence>
<reference evidence="2" key="1">
    <citation type="submission" date="2022-06" db="EMBL/GenBank/DDBJ databases">
        <title>WGS of actinobacteria.</title>
        <authorList>
            <person name="Thawai C."/>
        </authorList>
    </citation>
    <scope>NUCLEOTIDE SEQUENCE</scope>
    <source>
        <strain evidence="2">AA8</strain>
    </source>
</reference>
<keyword evidence="1" id="KW-0812">Transmembrane</keyword>